<accession>W7WX19</accession>
<organism evidence="2 3">
    <name type="scientific">Tetrahymena thermophila (strain SB210)</name>
    <dbReference type="NCBI Taxonomy" id="312017"/>
    <lineage>
        <taxon>Eukaryota</taxon>
        <taxon>Sar</taxon>
        <taxon>Alveolata</taxon>
        <taxon>Ciliophora</taxon>
        <taxon>Intramacronucleata</taxon>
        <taxon>Oligohymenophorea</taxon>
        <taxon>Hymenostomatida</taxon>
        <taxon>Tetrahymenina</taxon>
        <taxon>Tetrahymenidae</taxon>
        <taxon>Tetrahymena</taxon>
    </lineage>
</organism>
<dbReference type="RefSeq" id="XP_012656114.1">
    <property type="nucleotide sequence ID" value="XM_012800660.1"/>
</dbReference>
<evidence type="ECO:0000313" key="3">
    <source>
        <dbReference type="Proteomes" id="UP000009168"/>
    </source>
</evidence>
<keyword evidence="1" id="KW-1133">Transmembrane helix</keyword>
<keyword evidence="1 2" id="KW-0812">Transmembrane</keyword>
<feature type="transmembrane region" description="Helical" evidence="1">
    <location>
        <begin position="60"/>
        <end position="80"/>
    </location>
</feature>
<dbReference type="EMBL" id="GG662308">
    <property type="protein sequence ID" value="EWS71340.1"/>
    <property type="molecule type" value="Genomic_DNA"/>
</dbReference>
<dbReference type="InParanoid" id="W7WX19"/>
<dbReference type="KEGG" id="tet:TTHERM_000669090"/>
<gene>
    <name evidence="2" type="ORF">TTHERM_000669090</name>
</gene>
<reference evidence="3" key="1">
    <citation type="journal article" date="2006" name="PLoS Biol.">
        <title>Macronuclear genome sequence of the ciliate Tetrahymena thermophila, a model eukaryote.</title>
        <authorList>
            <person name="Eisen J.A."/>
            <person name="Coyne R.S."/>
            <person name="Wu M."/>
            <person name="Wu D."/>
            <person name="Thiagarajan M."/>
            <person name="Wortman J.R."/>
            <person name="Badger J.H."/>
            <person name="Ren Q."/>
            <person name="Amedeo P."/>
            <person name="Jones K.M."/>
            <person name="Tallon L.J."/>
            <person name="Delcher A.L."/>
            <person name="Salzberg S.L."/>
            <person name="Silva J.C."/>
            <person name="Haas B.J."/>
            <person name="Majoros W.H."/>
            <person name="Farzad M."/>
            <person name="Carlton J.M."/>
            <person name="Smith R.K. Jr."/>
            <person name="Garg J."/>
            <person name="Pearlman R.E."/>
            <person name="Karrer K.M."/>
            <person name="Sun L."/>
            <person name="Manning G."/>
            <person name="Elde N.C."/>
            <person name="Turkewitz A.P."/>
            <person name="Asai D.J."/>
            <person name="Wilkes D.E."/>
            <person name="Wang Y."/>
            <person name="Cai H."/>
            <person name="Collins K."/>
            <person name="Stewart B.A."/>
            <person name="Lee S.R."/>
            <person name="Wilamowska K."/>
            <person name="Weinberg Z."/>
            <person name="Ruzzo W.L."/>
            <person name="Wloga D."/>
            <person name="Gaertig J."/>
            <person name="Frankel J."/>
            <person name="Tsao C.-C."/>
            <person name="Gorovsky M.A."/>
            <person name="Keeling P.J."/>
            <person name="Waller R.F."/>
            <person name="Patron N.J."/>
            <person name="Cherry J.M."/>
            <person name="Stover N.A."/>
            <person name="Krieger C.J."/>
            <person name="del Toro C."/>
            <person name="Ryder H.F."/>
            <person name="Williamson S.C."/>
            <person name="Barbeau R.A."/>
            <person name="Hamilton E.P."/>
            <person name="Orias E."/>
        </authorList>
    </citation>
    <scope>NUCLEOTIDE SEQUENCE [LARGE SCALE GENOMIC DNA]</scope>
    <source>
        <strain evidence="3">SB210</strain>
    </source>
</reference>
<dbReference type="Proteomes" id="UP000009168">
    <property type="component" value="Unassembled WGS sequence"/>
</dbReference>
<name>W7WX19_TETTS</name>
<proteinExistence type="predicted"/>
<keyword evidence="1" id="KW-0472">Membrane</keyword>
<dbReference type="AlphaFoldDB" id="W7WX19"/>
<keyword evidence="3" id="KW-1185">Reference proteome</keyword>
<dbReference type="GeneID" id="24440116"/>
<evidence type="ECO:0000256" key="1">
    <source>
        <dbReference type="SAM" id="Phobius"/>
    </source>
</evidence>
<protein>
    <submittedName>
        <fullName evidence="2">Transmembrane protein, putative</fullName>
    </submittedName>
</protein>
<sequence>MVILAILKQQYLYNSVFWQHILLPLIKKKACSLLIFSYIYLISLNLNFLKKLLKILKQLIKNLSLTLFFFTQLSLYIYIITYNSDSCICMHCVLAFYNLFLLVKIQQVKFQLAGPRPNLKNLKYAPWGSFVIFYYIFLYNKIQLLCELFFFLLSLTQLRSQLNQFKCKIINAIHLSSRFQTTKFLNGILLYYIQYQIESVNLISLI</sequence>
<feature type="transmembrane region" description="Helical" evidence="1">
    <location>
        <begin position="30"/>
        <end position="48"/>
    </location>
</feature>
<evidence type="ECO:0000313" key="2">
    <source>
        <dbReference type="EMBL" id="EWS71340.1"/>
    </source>
</evidence>
<feature type="transmembrane region" description="Helical" evidence="1">
    <location>
        <begin position="127"/>
        <end position="153"/>
    </location>
</feature>